<sequence>MPTPASSALHDSLPHVDYADAHSAPLPEDAPTDPHAWVTRLFSNPPRTFRLLMGARDRLVGTAGLKKGSFPELLSTAEEVVLGVDDLHLDFRVGVRVDPGRGLVTVGTVVRFHNLFGRLYFLPVRAVHAVVVRSMLRHATERRPGNA</sequence>
<reference evidence="1" key="1">
    <citation type="submission" date="2022-08" db="EMBL/GenBank/DDBJ databases">
        <authorList>
            <person name="Tistechok S."/>
            <person name="Samborskyy M."/>
            <person name="Roman I."/>
        </authorList>
    </citation>
    <scope>NUCLEOTIDE SEQUENCE</scope>
    <source>
        <strain evidence="1">DSM 103496</strain>
    </source>
</reference>
<dbReference type="EMBL" id="JANYMP010000021">
    <property type="protein sequence ID" value="MCS7482031.1"/>
    <property type="molecule type" value="Genomic_DNA"/>
</dbReference>
<dbReference type="RefSeq" id="WP_259627515.1">
    <property type="nucleotide sequence ID" value="NZ_JANYMP010000021.1"/>
</dbReference>
<proteinExistence type="predicted"/>
<name>A0A9X2VSH9_9PSEU</name>
<evidence type="ECO:0000313" key="2">
    <source>
        <dbReference type="Proteomes" id="UP001141259"/>
    </source>
</evidence>
<evidence type="ECO:0000313" key="1">
    <source>
        <dbReference type="EMBL" id="MCS7482031.1"/>
    </source>
</evidence>
<comment type="caution">
    <text evidence="1">The sequence shown here is derived from an EMBL/GenBank/DDBJ whole genome shotgun (WGS) entry which is preliminary data.</text>
</comment>
<organism evidence="1 2">
    <name type="scientific">Umezawaea endophytica</name>
    <dbReference type="NCBI Taxonomy" id="1654476"/>
    <lineage>
        <taxon>Bacteria</taxon>
        <taxon>Bacillati</taxon>
        <taxon>Actinomycetota</taxon>
        <taxon>Actinomycetes</taxon>
        <taxon>Pseudonocardiales</taxon>
        <taxon>Pseudonocardiaceae</taxon>
        <taxon>Umezawaea</taxon>
    </lineage>
</organism>
<accession>A0A9X2VSH9</accession>
<keyword evidence="2" id="KW-1185">Reference proteome</keyword>
<gene>
    <name evidence="1" type="ORF">NZH93_34705</name>
</gene>
<dbReference type="Proteomes" id="UP001141259">
    <property type="component" value="Unassembled WGS sequence"/>
</dbReference>
<dbReference type="Pfam" id="PF11066">
    <property type="entry name" value="DUF2867"/>
    <property type="match status" value="1"/>
</dbReference>
<dbReference type="AlphaFoldDB" id="A0A9X2VSH9"/>
<dbReference type="InterPro" id="IPR021295">
    <property type="entry name" value="DUF2867"/>
</dbReference>
<protein>
    <submittedName>
        <fullName evidence="1">DUF2867 domain-containing protein</fullName>
    </submittedName>
</protein>